<name>A0A9D4RCP5_DREPO</name>
<accession>A0A9D4RCP5</accession>
<organism evidence="2 3">
    <name type="scientific">Dreissena polymorpha</name>
    <name type="common">Zebra mussel</name>
    <name type="synonym">Mytilus polymorpha</name>
    <dbReference type="NCBI Taxonomy" id="45954"/>
    <lineage>
        <taxon>Eukaryota</taxon>
        <taxon>Metazoa</taxon>
        <taxon>Spiralia</taxon>
        <taxon>Lophotrochozoa</taxon>
        <taxon>Mollusca</taxon>
        <taxon>Bivalvia</taxon>
        <taxon>Autobranchia</taxon>
        <taxon>Heteroconchia</taxon>
        <taxon>Euheterodonta</taxon>
        <taxon>Imparidentia</taxon>
        <taxon>Neoheterodontei</taxon>
        <taxon>Myida</taxon>
        <taxon>Dreissenoidea</taxon>
        <taxon>Dreissenidae</taxon>
        <taxon>Dreissena</taxon>
    </lineage>
</organism>
<sequence>MYTYTCLFPTDVLLVFVLHMLYVYVPHRKSRICVQLYKEVCDPSVKREILITYTVLPWPRTSDCRRLI</sequence>
<reference evidence="2" key="2">
    <citation type="submission" date="2020-11" db="EMBL/GenBank/DDBJ databases">
        <authorList>
            <person name="McCartney M.A."/>
            <person name="Auch B."/>
            <person name="Kono T."/>
            <person name="Mallez S."/>
            <person name="Becker A."/>
            <person name="Gohl D.M."/>
            <person name="Silverstein K.A.T."/>
            <person name="Koren S."/>
            <person name="Bechman K.B."/>
            <person name="Herman A."/>
            <person name="Abrahante J.E."/>
            <person name="Garbe J."/>
        </authorList>
    </citation>
    <scope>NUCLEOTIDE SEQUENCE</scope>
    <source>
        <strain evidence="2">Duluth1</strain>
        <tissue evidence="2">Whole animal</tissue>
    </source>
</reference>
<keyword evidence="1" id="KW-0812">Transmembrane</keyword>
<reference evidence="2" key="1">
    <citation type="journal article" date="2019" name="bioRxiv">
        <title>The Genome of the Zebra Mussel, Dreissena polymorpha: A Resource for Invasive Species Research.</title>
        <authorList>
            <person name="McCartney M.A."/>
            <person name="Auch B."/>
            <person name="Kono T."/>
            <person name="Mallez S."/>
            <person name="Zhang Y."/>
            <person name="Obille A."/>
            <person name="Becker A."/>
            <person name="Abrahante J.E."/>
            <person name="Garbe J."/>
            <person name="Badalamenti J.P."/>
            <person name="Herman A."/>
            <person name="Mangelson H."/>
            <person name="Liachko I."/>
            <person name="Sullivan S."/>
            <person name="Sone E.D."/>
            <person name="Koren S."/>
            <person name="Silverstein K.A.T."/>
            <person name="Beckman K.B."/>
            <person name="Gohl D.M."/>
        </authorList>
    </citation>
    <scope>NUCLEOTIDE SEQUENCE</scope>
    <source>
        <strain evidence="2">Duluth1</strain>
        <tissue evidence="2">Whole animal</tissue>
    </source>
</reference>
<keyword evidence="3" id="KW-1185">Reference proteome</keyword>
<evidence type="ECO:0000313" key="3">
    <source>
        <dbReference type="Proteomes" id="UP000828390"/>
    </source>
</evidence>
<keyword evidence="1" id="KW-1133">Transmembrane helix</keyword>
<evidence type="ECO:0000313" key="2">
    <source>
        <dbReference type="EMBL" id="KAH3863551.1"/>
    </source>
</evidence>
<feature type="transmembrane region" description="Helical" evidence="1">
    <location>
        <begin position="6"/>
        <end position="25"/>
    </location>
</feature>
<dbReference type="EMBL" id="JAIWYP010000002">
    <property type="protein sequence ID" value="KAH3863551.1"/>
    <property type="molecule type" value="Genomic_DNA"/>
</dbReference>
<comment type="caution">
    <text evidence="2">The sequence shown here is derived from an EMBL/GenBank/DDBJ whole genome shotgun (WGS) entry which is preliminary data.</text>
</comment>
<proteinExistence type="predicted"/>
<keyword evidence="1" id="KW-0472">Membrane</keyword>
<dbReference type="Proteomes" id="UP000828390">
    <property type="component" value="Unassembled WGS sequence"/>
</dbReference>
<gene>
    <name evidence="2" type="ORF">DPMN_026541</name>
</gene>
<evidence type="ECO:0000256" key="1">
    <source>
        <dbReference type="SAM" id="Phobius"/>
    </source>
</evidence>
<dbReference type="AlphaFoldDB" id="A0A9D4RCP5"/>
<protein>
    <submittedName>
        <fullName evidence="2">Uncharacterized protein</fullName>
    </submittedName>
</protein>